<dbReference type="Gene3D" id="3.40.710.10">
    <property type="entry name" value="DD-peptidase/beta-lactamase superfamily"/>
    <property type="match status" value="1"/>
</dbReference>
<dbReference type="Proteomes" id="UP001057520">
    <property type="component" value="Chromosome"/>
</dbReference>
<accession>A0ABY4ZPS6</accession>
<dbReference type="Pfam" id="PF00144">
    <property type="entry name" value="Beta-lactamase"/>
    <property type="match status" value="1"/>
</dbReference>
<feature type="region of interest" description="Disordered" evidence="1">
    <location>
        <begin position="27"/>
        <end position="47"/>
    </location>
</feature>
<feature type="signal peptide" evidence="3">
    <location>
        <begin position="1"/>
        <end position="21"/>
    </location>
</feature>
<keyword evidence="2" id="KW-0812">Transmembrane</keyword>
<evidence type="ECO:0000313" key="5">
    <source>
        <dbReference type="EMBL" id="USQ94214.1"/>
    </source>
</evidence>
<dbReference type="PANTHER" id="PTHR46825">
    <property type="entry name" value="D-ALANYL-D-ALANINE-CARBOXYPEPTIDASE/ENDOPEPTIDASE AMPH"/>
    <property type="match status" value="1"/>
</dbReference>
<feature type="domain" description="Beta-lactamase-related" evidence="4">
    <location>
        <begin position="75"/>
        <end position="398"/>
    </location>
</feature>
<proteinExistence type="predicted"/>
<sequence>MRTIKGAAIAVLALLAGLSAANGQTRQETASPPVAKPVGVAPSAAPAPVASTAPALTKADVDLWLDGYMPYALRTGDIPGAVVTVVKDGQILTTRGFGYADRDKRTPVDPYKTLFRPGSISKLFTWTAVMQQVEAGKIDLDADVNTYLDFKIPARNGKPITTRQLMTHTAGFEEVVKELIFYDTPEPELGAYLKGHVPKRIFDPGVTPAYSNYGTALAGYIVERVSGEKFNDYLDRHVIGPLKMANTTFRQPLPAKLKGTDATGYDKPGKPSKGFEIVGPAPAGAASSTGADMGRFMIAHLQGGELDGQRILSAETARLMHDSPTSKVNPRSLIGPLDRMELGFFQTSINGRTVIGHLGDTEGFHSSLHLYLNDGVGLYLSLNSGGREGAAGVLRTAIFRDFSDRYLPYAGGPDGRVDAKTAAEHAKAMAGAWAVSRRADSTFLSLFYMLGDAKVTVGPKGELVVPSVLGPNGRPKAWVEIAPFVWREVGGHDRLAAQVVDGKPVRWSWDFGSPFMVFDRPDPAKNTAWVTPALIASVAVVLLTFLYWPLVALVRRRYKASPDISGKALTASRAARAGAGLLLALVVAWAVGVTTLTSSPAAMAGGMDGVMLALQGLGWIVLPLALAAAGWNLWLTWTDGRGWARKLWSLVLVLAMLVLFYVALVFHLLAFSVHY</sequence>
<feature type="transmembrane region" description="Helical" evidence="2">
    <location>
        <begin position="529"/>
        <end position="554"/>
    </location>
</feature>
<organism evidence="5 6">
    <name type="scientific">Caulobacter segnis</name>
    <dbReference type="NCBI Taxonomy" id="88688"/>
    <lineage>
        <taxon>Bacteria</taxon>
        <taxon>Pseudomonadati</taxon>
        <taxon>Pseudomonadota</taxon>
        <taxon>Alphaproteobacteria</taxon>
        <taxon>Caulobacterales</taxon>
        <taxon>Caulobacteraceae</taxon>
        <taxon>Caulobacter</taxon>
    </lineage>
</organism>
<evidence type="ECO:0000259" key="4">
    <source>
        <dbReference type="Pfam" id="PF00144"/>
    </source>
</evidence>
<feature type="compositionally biased region" description="Low complexity" evidence="1">
    <location>
        <begin position="30"/>
        <end position="47"/>
    </location>
</feature>
<evidence type="ECO:0000256" key="2">
    <source>
        <dbReference type="SAM" id="Phobius"/>
    </source>
</evidence>
<dbReference type="PANTHER" id="PTHR46825:SF9">
    <property type="entry name" value="BETA-LACTAMASE-RELATED DOMAIN-CONTAINING PROTEIN"/>
    <property type="match status" value="1"/>
</dbReference>
<reference evidence="5 6" key="1">
    <citation type="submission" date="2022-04" db="EMBL/GenBank/DDBJ databases">
        <title>Genome sequence of soybean root-associated Caulobacter segnis RL271.</title>
        <authorList>
            <person name="Longley R."/>
            <person name="Bonito G."/>
            <person name="Trigodet F."/>
            <person name="Crosson S."/>
            <person name="Fiebig A."/>
        </authorList>
    </citation>
    <scope>NUCLEOTIDE SEQUENCE [LARGE SCALE GENOMIC DNA]</scope>
    <source>
        <strain evidence="5 6">RL271</strain>
    </source>
</reference>
<evidence type="ECO:0000256" key="1">
    <source>
        <dbReference type="SAM" id="MobiDB-lite"/>
    </source>
</evidence>
<evidence type="ECO:0000313" key="6">
    <source>
        <dbReference type="Proteomes" id="UP001057520"/>
    </source>
</evidence>
<feature type="transmembrane region" description="Helical" evidence="2">
    <location>
        <begin position="647"/>
        <end position="670"/>
    </location>
</feature>
<dbReference type="InterPro" id="IPR001466">
    <property type="entry name" value="Beta-lactam-related"/>
</dbReference>
<feature type="transmembrane region" description="Helical" evidence="2">
    <location>
        <begin position="616"/>
        <end position="635"/>
    </location>
</feature>
<feature type="transmembrane region" description="Helical" evidence="2">
    <location>
        <begin position="574"/>
        <end position="596"/>
    </location>
</feature>
<keyword evidence="6" id="KW-1185">Reference proteome</keyword>
<dbReference type="EMBL" id="CP096040">
    <property type="protein sequence ID" value="USQ94214.1"/>
    <property type="molecule type" value="Genomic_DNA"/>
</dbReference>
<keyword evidence="3" id="KW-0732">Signal</keyword>
<gene>
    <name evidence="5" type="ORF">MZV50_16580</name>
</gene>
<protein>
    <submittedName>
        <fullName evidence="5">Beta-lactamase family protein</fullName>
    </submittedName>
</protein>
<keyword evidence="2" id="KW-1133">Transmembrane helix</keyword>
<evidence type="ECO:0000256" key="3">
    <source>
        <dbReference type="SAM" id="SignalP"/>
    </source>
</evidence>
<dbReference type="InterPro" id="IPR050491">
    <property type="entry name" value="AmpC-like"/>
</dbReference>
<name>A0ABY4ZPS6_9CAUL</name>
<keyword evidence="2" id="KW-0472">Membrane</keyword>
<dbReference type="InterPro" id="IPR012338">
    <property type="entry name" value="Beta-lactam/transpept-like"/>
</dbReference>
<feature type="chain" id="PRO_5046682552" evidence="3">
    <location>
        <begin position="22"/>
        <end position="675"/>
    </location>
</feature>
<dbReference type="SUPFAM" id="SSF56601">
    <property type="entry name" value="beta-lactamase/transpeptidase-like"/>
    <property type="match status" value="1"/>
</dbReference>